<reference evidence="1 2" key="1">
    <citation type="submission" date="2018-06" db="EMBL/GenBank/DDBJ databases">
        <title>Genomic Encyclopedia of Type Strains, Phase IV (KMG-IV): sequencing the most valuable type-strain genomes for metagenomic binning, comparative biology and taxonomic classification.</title>
        <authorList>
            <person name="Goeker M."/>
        </authorList>
    </citation>
    <scope>NUCLEOTIDE SEQUENCE [LARGE SCALE GENOMIC DNA]</scope>
    <source>
        <strain evidence="1 2">DSM 25532</strain>
    </source>
</reference>
<keyword evidence="2" id="KW-1185">Reference proteome</keyword>
<evidence type="ECO:0000313" key="2">
    <source>
        <dbReference type="Proteomes" id="UP000253426"/>
    </source>
</evidence>
<dbReference type="Proteomes" id="UP000253426">
    <property type="component" value="Unassembled WGS sequence"/>
</dbReference>
<proteinExistence type="predicted"/>
<protein>
    <submittedName>
        <fullName evidence="1">Uncharacterized protein</fullName>
    </submittedName>
</protein>
<organism evidence="1 2">
    <name type="scientific">Roseimicrobium gellanilyticum</name>
    <dbReference type="NCBI Taxonomy" id="748857"/>
    <lineage>
        <taxon>Bacteria</taxon>
        <taxon>Pseudomonadati</taxon>
        <taxon>Verrucomicrobiota</taxon>
        <taxon>Verrucomicrobiia</taxon>
        <taxon>Verrucomicrobiales</taxon>
        <taxon>Verrucomicrobiaceae</taxon>
        <taxon>Roseimicrobium</taxon>
    </lineage>
</organism>
<dbReference type="EMBL" id="QNRR01000009">
    <property type="protein sequence ID" value="RBP39610.1"/>
    <property type="molecule type" value="Genomic_DNA"/>
</dbReference>
<name>A0A366HCB1_9BACT</name>
<dbReference type="AlphaFoldDB" id="A0A366HCB1"/>
<evidence type="ECO:0000313" key="1">
    <source>
        <dbReference type="EMBL" id="RBP39610.1"/>
    </source>
</evidence>
<gene>
    <name evidence="1" type="ORF">DES53_10937</name>
</gene>
<accession>A0A366HCB1</accession>
<comment type="caution">
    <text evidence="1">The sequence shown here is derived from an EMBL/GenBank/DDBJ whole genome shotgun (WGS) entry which is preliminary data.</text>
</comment>
<sequence length="155" mass="17507">MKKTCLLVGLAVAIGFWIGMPLSIGQNKGGTGRLSQKDRVLRSLKDFRKLSEGMTQEQFENVRSIEQLYALLYADDPKFTMMAGGGSAWHYVDEHAGTKYSYLVYPYSRGRKLTDSIYIATPCSIDGVRLVLNHALKIEEVNESTFHFRVYSQSK</sequence>
<dbReference type="RefSeq" id="WP_113960511.1">
    <property type="nucleotide sequence ID" value="NZ_QNRR01000009.1"/>
</dbReference>